<keyword evidence="2" id="KW-1185">Reference proteome</keyword>
<sequence length="497" mass="55038">MSMKASFPCGRVPVIPATRREFLQQTALGFGSLAFAALVTQSTAGTPIDSRALSTGSPLAPKLPHFQPRAKRVILLFMEGGPSHVDLLDYKPELFRRHGQRLSAESLPRHFREGKAENPEDFGPLMATPVKFKQYGQSGLWLSDVIPHIAQCADQLCVLKGMVCDSTEHGTAVQQFHTGMVVPRPSMGAWITYALGTENQNLPGFVVISPPAGTTINCGSGFLPPIYQATLLHNTDKSSGEKLRYLTDPRLPPELRRKQLELLREINREHAQRAGQDTTLESMIESFEMAARMQLSAPEVLDISRETPETMARYGIGAGETDSFGRQCLLARRLVEAGVRFIQVTSKGWDHHNMIHRSLRSSCARVDKPTAALLTDLKQRGLLDDTLVIWSGEFGRTPLVQGVRGKTTLNYEALGRGHNPYGWSLWLAGGGVKGGFCYGKTDDFGFQAVEDRVHIHDLHATILYLLGLDHERLTYRHAGRDFRLTDVHGRVVKEIVA</sequence>
<dbReference type="PANTHER" id="PTHR43737:SF1">
    <property type="entry name" value="DUF1501 DOMAIN-CONTAINING PROTEIN"/>
    <property type="match status" value="1"/>
</dbReference>
<dbReference type="Gene3D" id="3.40.720.10">
    <property type="entry name" value="Alkaline Phosphatase, subunit A"/>
    <property type="match status" value="1"/>
</dbReference>
<organism evidence="1 2">
    <name type="scientific">Thermogemmata fonticola</name>
    <dbReference type="NCBI Taxonomy" id="2755323"/>
    <lineage>
        <taxon>Bacteria</taxon>
        <taxon>Pseudomonadati</taxon>
        <taxon>Planctomycetota</taxon>
        <taxon>Planctomycetia</taxon>
        <taxon>Gemmatales</taxon>
        <taxon>Gemmataceae</taxon>
        <taxon>Thermogemmata</taxon>
    </lineage>
</organism>
<dbReference type="Proteomes" id="UP000542342">
    <property type="component" value="Unassembled WGS sequence"/>
</dbReference>
<gene>
    <name evidence="1" type="ORF">H0921_15865</name>
</gene>
<dbReference type="PROSITE" id="PS51318">
    <property type="entry name" value="TAT"/>
    <property type="match status" value="1"/>
</dbReference>
<dbReference type="InterPro" id="IPR010869">
    <property type="entry name" value="DUF1501"/>
</dbReference>
<dbReference type="Pfam" id="PF07394">
    <property type="entry name" value="DUF1501"/>
    <property type="match status" value="1"/>
</dbReference>
<evidence type="ECO:0000313" key="2">
    <source>
        <dbReference type="Proteomes" id="UP000542342"/>
    </source>
</evidence>
<protein>
    <submittedName>
        <fullName evidence="1">DUF1501 domain-containing protein</fullName>
    </submittedName>
</protein>
<proteinExistence type="predicted"/>
<name>A0A7V9AD16_9BACT</name>
<dbReference type="InterPro" id="IPR017850">
    <property type="entry name" value="Alkaline_phosphatase_core_sf"/>
</dbReference>
<dbReference type="PANTHER" id="PTHR43737">
    <property type="entry name" value="BLL7424 PROTEIN"/>
    <property type="match status" value="1"/>
</dbReference>
<comment type="caution">
    <text evidence="1">The sequence shown here is derived from an EMBL/GenBank/DDBJ whole genome shotgun (WGS) entry which is preliminary data.</text>
</comment>
<accession>A0A7V9AD16</accession>
<evidence type="ECO:0000313" key="1">
    <source>
        <dbReference type="EMBL" id="MBA2227634.1"/>
    </source>
</evidence>
<dbReference type="EMBL" id="JACEFB010000016">
    <property type="protein sequence ID" value="MBA2227634.1"/>
    <property type="molecule type" value="Genomic_DNA"/>
</dbReference>
<dbReference type="SUPFAM" id="SSF53649">
    <property type="entry name" value="Alkaline phosphatase-like"/>
    <property type="match status" value="1"/>
</dbReference>
<dbReference type="InterPro" id="IPR006311">
    <property type="entry name" value="TAT_signal"/>
</dbReference>
<dbReference type="AlphaFoldDB" id="A0A7V9AD16"/>
<reference evidence="1 2" key="1">
    <citation type="submission" date="2020-07" db="EMBL/GenBank/DDBJ databases">
        <title>Thermogemmata thermophila gen. nov., sp. nov., a novel moderate thermophilic planctomycete from a Kamchatka hot spring.</title>
        <authorList>
            <person name="Elcheninov A.G."/>
            <person name="Podosokorskaya O.A."/>
            <person name="Kovaleva O.L."/>
            <person name="Novikov A."/>
            <person name="Bonch-Osmolovskaya E.A."/>
            <person name="Toshchakov S.V."/>
            <person name="Kublanov I.V."/>
        </authorList>
    </citation>
    <scope>NUCLEOTIDE SEQUENCE [LARGE SCALE GENOMIC DNA]</scope>
    <source>
        <strain evidence="1 2">2918</strain>
    </source>
</reference>